<evidence type="ECO:0000256" key="6">
    <source>
        <dbReference type="ARBA" id="ARBA00022801"/>
    </source>
</evidence>
<comment type="subunit">
    <text evidence="10">Homodimer. Heterotetramer of two MnmE and two MnmG subunits.</text>
</comment>
<dbReference type="RefSeq" id="WP_053478307.1">
    <property type="nucleotide sequence ID" value="NZ_CP041305.1"/>
</dbReference>
<dbReference type="GO" id="GO:0005525">
    <property type="term" value="F:GTP binding"/>
    <property type="evidence" value="ECO:0007669"/>
    <property type="project" value="UniProtKB-UniRule"/>
</dbReference>
<dbReference type="NCBIfam" id="TIGR00231">
    <property type="entry name" value="small_GTP"/>
    <property type="match status" value="1"/>
</dbReference>
<keyword evidence="7 10" id="KW-0460">Magnesium</keyword>
<feature type="binding site" evidence="10">
    <location>
        <position position="257"/>
    </location>
    <ligand>
        <name>K(+)</name>
        <dbReference type="ChEBI" id="CHEBI:29103"/>
    </ligand>
</feature>
<evidence type="ECO:0000313" key="14">
    <source>
        <dbReference type="Proteomes" id="UP000050996"/>
    </source>
</evidence>
<keyword evidence="14" id="KW-1185">Reference proteome</keyword>
<comment type="subcellular location">
    <subcellularLocation>
        <location evidence="10">Cytoplasm</location>
    </subcellularLocation>
</comment>
<feature type="binding site" evidence="10">
    <location>
        <position position="254"/>
    </location>
    <ligand>
        <name>K(+)</name>
        <dbReference type="ChEBI" id="CHEBI:29103"/>
    </ligand>
</feature>
<evidence type="ECO:0000256" key="2">
    <source>
        <dbReference type="ARBA" id="ARBA00022490"/>
    </source>
</evidence>
<organism evidence="13 14">
    <name type="scientific">Cytobacillus solani</name>
    <dbReference type="NCBI Taxonomy" id="1637975"/>
    <lineage>
        <taxon>Bacteria</taxon>
        <taxon>Bacillati</taxon>
        <taxon>Bacillota</taxon>
        <taxon>Bacilli</taxon>
        <taxon>Bacillales</taxon>
        <taxon>Bacillaceae</taxon>
        <taxon>Cytobacillus</taxon>
    </lineage>
</organism>
<dbReference type="GO" id="GO:0003924">
    <property type="term" value="F:GTPase activity"/>
    <property type="evidence" value="ECO:0007669"/>
    <property type="project" value="UniProtKB-UniRule"/>
</dbReference>
<dbReference type="PANTHER" id="PTHR42714:SF2">
    <property type="entry name" value="TRNA MODIFICATION GTPASE GTPBP3, MITOCHONDRIAL"/>
    <property type="match status" value="1"/>
</dbReference>
<dbReference type="InterPro" id="IPR018948">
    <property type="entry name" value="GTP-bd_TrmE_N"/>
</dbReference>
<dbReference type="NCBIfam" id="NF003661">
    <property type="entry name" value="PRK05291.1-3"/>
    <property type="match status" value="1"/>
</dbReference>
<evidence type="ECO:0000256" key="8">
    <source>
        <dbReference type="ARBA" id="ARBA00022958"/>
    </source>
</evidence>
<feature type="binding site" evidence="10">
    <location>
        <position position="252"/>
    </location>
    <ligand>
        <name>K(+)</name>
        <dbReference type="ChEBI" id="CHEBI:29103"/>
    </ligand>
</feature>
<keyword evidence="4 10" id="KW-0479">Metal-binding</keyword>
<evidence type="ECO:0000256" key="9">
    <source>
        <dbReference type="ARBA" id="ARBA00023134"/>
    </source>
</evidence>
<dbReference type="Gene3D" id="3.40.50.300">
    <property type="entry name" value="P-loop containing nucleotide triphosphate hydrolases"/>
    <property type="match status" value="1"/>
</dbReference>
<dbReference type="HAMAP" id="MF_00379">
    <property type="entry name" value="GTPase_MnmE"/>
    <property type="match status" value="1"/>
</dbReference>
<evidence type="ECO:0000259" key="12">
    <source>
        <dbReference type="PROSITE" id="PS51709"/>
    </source>
</evidence>
<dbReference type="FunFam" id="3.40.50.300:FF:000494">
    <property type="entry name" value="tRNA modification GTPase MnmE"/>
    <property type="match status" value="1"/>
</dbReference>
<dbReference type="SUPFAM" id="SSF52540">
    <property type="entry name" value="P-loop containing nucleoside triphosphate hydrolases"/>
    <property type="match status" value="1"/>
</dbReference>
<dbReference type="InterPro" id="IPR027417">
    <property type="entry name" value="P-loop_NTPase"/>
</dbReference>
<keyword evidence="6 10" id="KW-0378">Hydrolase</keyword>
<dbReference type="InterPro" id="IPR005225">
    <property type="entry name" value="Small_GTP-bd"/>
</dbReference>
<dbReference type="GO" id="GO:0042802">
    <property type="term" value="F:identical protein binding"/>
    <property type="evidence" value="ECO:0007669"/>
    <property type="project" value="UniProtKB-ARBA"/>
</dbReference>
<feature type="binding site" evidence="10">
    <location>
        <position position="258"/>
    </location>
    <ligand>
        <name>Mg(2+)</name>
        <dbReference type="ChEBI" id="CHEBI:18420"/>
    </ligand>
</feature>
<dbReference type="GO" id="GO:0030488">
    <property type="term" value="P:tRNA methylation"/>
    <property type="evidence" value="ECO:0007669"/>
    <property type="project" value="TreeGrafter"/>
</dbReference>
<keyword evidence="2 10" id="KW-0963">Cytoplasm</keyword>
<feature type="binding site" evidence="10">
    <location>
        <begin position="233"/>
        <end position="238"/>
    </location>
    <ligand>
        <name>GTP</name>
        <dbReference type="ChEBI" id="CHEBI:37565"/>
    </ligand>
</feature>
<evidence type="ECO:0000256" key="3">
    <source>
        <dbReference type="ARBA" id="ARBA00022694"/>
    </source>
</evidence>
<dbReference type="NCBIfam" id="TIGR00450">
    <property type="entry name" value="mnmE_trmE_thdF"/>
    <property type="match status" value="1"/>
</dbReference>
<dbReference type="InterPro" id="IPR025867">
    <property type="entry name" value="MnmE_helical"/>
</dbReference>
<dbReference type="Proteomes" id="UP000050996">
    <property type="component" value="Unassembled WGS sequence"/>
</dbReference>
<feature type="binding site" evidence="10">
    <location>
        <position position="22"/>
    </location>
    <ligand>
        <name>(6S)-5-formyl-5,6,7,8-tetrahydrofolate</name>
        <dbReference type="ChEBI" id="CHEBI:57457"/>
    </ligand>
</feature>
<reference evidence="13 14" key="1">
    <citation type="submission" date="2015-09" db="EMBL/GenBank/DDBJ databases">
        <title>Genome sequencing project for genomic taxonomy and phylogenomics of Bacillus-like bacteria.</title>
        <authorList>
            <person name="Liu B."/>
            <person name="Wang J."/>
            <person name="Zhu Y."/>
            <person name="Liu G."/>
            <person name="Chen Q."/>
            <person name="Chen Z."/>
            <person name="Lan J."/>
            <person name="Che J."/>
            <person name="Ge C."/>
            <person name="Shi H."/>
            <person name="Pan Z."/>
            <person name="Liu X."/>
        </authorList>
    </citation>
    <scope>NUCLEOTIDE SEQUENCE [LARGE SCALE GENOMIC DNA]</scope>
    <source>
        <strain evidence="13 14">FJAT-18043</strain>
    </source>
</reference>
<keyword evidence="3 10" id="KW-0819">tRNA processing</keyword>
<accession>A0A0Q3VJT0</accession>
<sequence length="461" mass="51183">MEFDTIAAISTPMGEGAIAIVRLSGDQAIAIADKLFKGIGGKRLKTVSSHTIHYGQIIDPKTEQVAEEVMVSVMKGPKTFTKEDVVEINCHGGLVSVNRVLQLLLTNGARLAEPGEFTKRAFLNGRIDLSQAEAVMDLIRAKTDRAMNLALGQMEGRLSKLIRKLRQEILETLAHVEVNIDYPEYDDVEEMSHRMLLEKGSYVKEEIEKLLRTSQQGKILREGLSTVIVGRPNVGKSSLLNSLVHENKAIVTDIPGTTRDVIEEYVNVRGVPLRLLDTAGIRETEDIVERIGVERSRQVLKEADLILLVLNYSDECTKEDENLFKAVEGMDVIVIVNKTDLPQVIDMDQVHKLSKNHKLVTTSLLEDKGVDELEEAIASLFFEGSIEAGDLTYVSNTRHIALLNQALHSIEEAIQAVEMGTPIDIVQIDLTRTWELLGEIIGDSVHESLIDQLFSQFCLGK</sequence>
<evidence type="ECO:0000256" key="4">
    <source>
        <dbReference type="ARBA" id="ARBA00022723"/>
    </source>
</evidence>
<dbReference type="Pfam" id="PF12631">
    <property type="entry name" value="MnmE_helical"/>
    <property type="match status" value="1"/>
</dbReference>
<dbReference type="CDD" id="cd04164">
    <property type="entry name" value="trmE"/>
    <property type="match status" value="1"/>
</dbReference>
<dbReference type="InterPro" id="IPR027266">
    <property type="entry name" value="TrmE/GcvT-like"/>
</dbReference>
<keyword evidence="5 10" id="KW-0547">Nucleotide-binding</keyword>
<evidence type="ECO:0000256" key="11">
    <source>
        <dbReference type="RuleBase" id="RU003313"/>
    </source>
</evidence>
<comment type="caution">
    <text evidence="10">Lacks conserved residue(s) required for the propagation of feature annotation.</text>
</comment>
<dbReference type="PROSITE" id="PS51709">
    <property type="entry name" value="G_TRME"/>
    <property type="match status" value="1"/>
</dbReference>
<dbReference type="EC" id="3.6.-.-" evidence="10"/>
<gene>
    <name evidence="10" type="primary">mnmE</name>
    <name evidence="10" type="synonym">trmE</name>
    <name evidence="13" type="ORF">AN957_26430</name>
</gene>
<dbReference type="InterPro" id="IPR027368">
    <property type="entry name" value="MnmE_dom2"/>
</dbReference>
<dbReference type="AlphaFoldDB" id="A0A0Q3VJT0"/>
<dbReference type="EMBL" id="LJIX01000006">
    <property type="protein sequence ID" value="KQL21739.1"/>
    <property type="molecule type" value="Genomic_DNA"/>
</dbReference>
<comment type="caution">
    <text evidence="13">The sequence shown here is derived from an EMBL/GenBank/DDBJ whole genome shotgun (WGS) entry which is preliminary data.</text>
</comment>
<dbReference type="CDD" id="cd14858">
    <property type="entry name" value="TrmE_N"/>
    <property type="match status" value="1"/>
</dbReference>
<feature type="binding site" evidence="10">
    <location>
        <begin position="252"/>
        <end position="258"/>
    </location>
    <ligand>
        <name>GTP</name>
        <dbReference type="ChEBI" id="CHEBI:37565"/>
    </ligand>
</feature>
<comment type="function">
    <text evidence="10">Exhibits a very high intrinsic GTPase hydrolysis rate. Involved in the addition of a carboxymethylaminomethyl (cmnm) group at the wobble position (U34) of certain tRNAs, forming tRNA-cmnm(5)s(2)U34.</text>
</comment>
<dbReference type="Pfam" id="PF01926">
    <property type="entry name" value="MMR_HSR1"/>
    <property type="match status" value="1"/>
</dbReference>
<dbReference type="GO" id="GO:0005829">
    <property type="term" value="C:cytosol"/>
    <property type="evidence" value="ECO:0007669"/>
    <property type="project" value="TreeGrafter"/>
</dbReference>
<name>A0A0Q3VJT0_9BACI</name>
<dbReference type="GO" id="GO:0002098">
    <property type="term" value="P:tRNA wobble uridine modification"/>
    <property type="evidence" value="ECO:0007669"/>
    <property type="project" value="TreeGrafter"/>
</dbReference>
<feature type="binding site" evidence="10">
    <location>
        <position position="237"/>
    </location>
    <ligand>
        <name>Mg(2+)</name>
        <dbReference type="ChEBI" id="CHEBI:18420"/>
    </ligand>
</feature>
<evidence type="ECO:0000256" key="7">
    <source>
        <dbReference type="ARBA" id="ARBA00022842"/>
    </source>
</evidence>
<feature type="binding site" evidence="10">
    <location>
        <position position="233"/>
    </location>
    <ligand>
        <name>K(+)</name>
        <dbReference type="ChEBI" id="CHEBI:29103"/>
    </ligand>
</feature>
<dbReference type="SUPFAM" id="SSF116878">
    <property type="entry name" value="TrmE connector domain"/>
    <property type="match status" value="1"/>
</dbReference>
<feature type="binding site" evidence="10">
    <location>
        <begin position="277"/>
        <end position="280"/>
    </location>
    <ligand>
        <name>GTP</name>
        <dbReference type="ChEBI" id="CHEBI:37565"/>
    </ligand>
</feature>
<dbReference type="GO" id="GO:0046872">
    <property type="term" value="F:metal ion binding"/>
    <property type="evidence" value="ECO:0007669"/>
    <property type="project" value="UniProtKB-KW"/>
</dbReference>
<keyword evidence="8 10" id="KW-0630">Potassium</keyword>
<dbReference type="Gene3D" id="3.30.1360.120">
    <property type="entry name" value="Probable tRNA modification gtpase trme, domain 1"/>
    <property type="match status" value="1"/>
</dbReference>
<comment type="cofactor">
    <cofactor evidence="10">
        <name>K(+)</name>
        <dbReference type="ChEBI" id="CHEBI:29103"/>
    </cofactor>
    <text evidence="10">Binds 1 potassium ion per subunit.</text>
</comment>
<dbReference type="Pfam" id="PF10396">
    <property type="entry name" value="TrmE_N"/>
    <property type="match status" value="1"/>
</dbReference>
<dbReference type="InterPro" id="IPR006073">
    <property type="entry name" value="GTP-bd"/>
</dbReference>
<dbReference type="InterPro" id="IPR004520">
    <property type="entry name" value="GTPase_MnmE"/>
</dbReference>
<dbReference type="PATRIC" id="fig|1637975.4.peg.5343"/>
<evidence type="ECO:0000256" key="1">
    <source>
        <dbReference type="ARBA" id="ARBA00011043"/>
    </source>
</evidence>
<dbReference type="InterPro" id="IPR031168">
    <property type="entry name" value="G_TrmE"/>
</dbReference>
<feature type="binding site" evidence="10">
    <location>
        <position position="87"/>
    </location>
    <ligand>
        <name>(6S)-5-formyl-5,6,7,8-tetrahydrofolate</name>
        <dbReference type="ChEBI" id="CHEBI:57457"/>
    </ligand>
</feature>
<feature type="binding site" evidence="10">
    <location>
        <position position="126"/>
    </location>
    <ligand>
        <name>(6S)-5-formyl-5,6,7,8-tetrahydrofolate</name>
        <dbReference type="ChEBI" id="CHEBI:57457"/>
    </ligand>
</feature>
<evidence type="ECO:0000256" key="5">
    <source>
        <dbReference type="ARBA" id="ARBA00022741"/>
    </source>
</evidence>
<feature type="domain" description="TrmE-type G" evidence="12">
    <location>
        <begin position="223"/>
        <end position="382"/>
    </location>
</feature>
<dbReference type="STRING" id="1637975.AN957_26430"/>
<feature type="binding site" evidence="10">
    <location>
        <position position="461"/>
    </location>
    <ligand>
        <name>(6S)-5-formyl-5,6,7,8-tetrahydrofolate</name>
        <dbReference type="ChEBI" id="CHEBI:57457"/>
    </ligand>
</feature>
<dbReference type="PRINTS" id="PR00449">
    <property type="entry name" value="RASTRNSFRMNG"/>
</dbReference>
<evidence type="ECO:0000313" key="13">
    <source>
        <dbReference type="EMBL" id="KQL21739.1"/>
    </source>
</evidence>
<dbReference type="PANTHER" id="PTHR42714">
    <property type="entry name" value="TRNA MODIFICATION GTPASE GTPBP3"/>
    <property type="match status" value="1"/>
</dbReference>
<protein>
    <recommendedName>
        <fullName evidence="10">tRNA modification GTPase MnmE</fullName>
        <ecNumber evidence="10">3.6.-.-</ecNumber>
    </recommendedName>
</protein>
<evidence type="ECO:0000256" key="10">
    <source>
        <dbReference type="HAMAP-Rule" id="MF_00379"/>
    </source>
</evidence>
<dbReference type="FunFam" id="3.30.1360.120:FF:000003">
    <property type="entry name" value="tRNA modification GTPase MnmE"/>
    <property type="match status" value="1"/>
</dbReference>
<keyword evidence="9 10" id="KW-0342">GTP-binding</keyword>
<comment type="similarity">
    <text evidence="1 10 11">Belongs to the TRAFAC class TrmE-Era-EngA-EngB-Septin-like GTPase superfamily. TrmE GTPase family.</text>
</comment>
<dbReference type="Gene3D" id="1.20.120.430">
    <property type="entry name" value="tRNA modification GTPase MnmE domain 2"/>
    <property type="match status" value="1"/>
</dbReference>
<proteinExistence type="inferred from homology"/>